<gene>
    <name evidence="1" type="ORF">HPHI1048_LOCUS13015</name>
</gene>
<reference evidence="1" key="1">
    <citation type="submission" date="2021-01" db="EMBL/GenBank/DDBJ databases">
        <authorList>
            <person name="Corre E."/>
            <person name="Pelletier E."/>
            <person name="Niang G."/>
            <person name="Scheremetjew M."/>
            <person name="Finn R."/>
            <person name="Kale V."/>
            <person name="Holt S."/>
            <person name="Cochrane G."/>
            <person name="Meng A."/>
            <person name="Brown T."/>
            <person name="Cohen L."/>
        </authorList>
    </citation>
    <scope>NUCLEOTIDE SEQUENCE</scope>
    <source>
        <strain evidence="1">CCMP325</strain>
    </source>
</reference>
<name>A0A7S0EN95_9CRYP</name>
<sequence length="130" mass="14645">MGSAVAVYLSEEMSRLQTPFRGLILESAFTSYKDAAAINLPALGWVVHLVWAPNMNSLSLISNTRSCLFEYHSKVDEWVPYKQGEALFSTSDSPAGCKQWVSDDKARHDDPMPQAEQNALKDWISRRRLP</sequence>
<organism evidence="1">
    <name type="scientific">Hanusia phi</name>
    <dbReference type="NCBI Taxonomy" id="3032"/>
    <lineage>
        <taxon>Eukaryota</taxon>
        <taxon>Cryptophyceae</taxon>
        <taxon>Pyrenomonadales</taxon>
        <taxon>Geminigeraceae</taxon>
        <taxon>Hanusia</taxon>
    </lineage>
</organism>
<dbReference type="InterPro" id="IPR029058">
    <property type="entry name" value="AB_hydrolase_fold"/>
</dbReference>
<dbReference type="EMBL" id="HBEO01019202">
    <property type="protein sequence ID" value="CAD8488788.1"/>
    <property type="molecule type" value="Transcribed_RNA"/>
</dbReference>
<dbReference type="Gene3D" id="3.40.50.1820">
    <property type="entry name" value="alpha/beta hydrolase"/>
    <property type="match status" value="1"/>
</dbReference>
<accession>A0A7S0EN95</accession>
<evidence type="ECO:0000313" key="1">
    <source>
        <dbReference type="EMBL" id="CAD8488788.1"/>
    </source>
</evidence>
<proteinExistence type="predicted"/>
<protein>
    <submittedName>
        <fullName evidence="1">Uncharacterized protein</fullName>
    </submittedName>
</protein>
<dbReference type="AlphaFoldDB" id="A0A7S0EN95"/>
<dbReference type="SUPFAM" id="SSF53474">
    <property type="entry name" value="alpha/beta-Hydrolases"/>
    <property type="match status" value="1"/>
</dbReference>